<accession>A0AAW0XTC0</accession>
<keyword evidence="1" id="KW-0472">Membrane</keyword>
<dbReference type="AlphaFoldDB" id="A0AAW0XTC0"/>
<keyword evidence="1" id="KW-0812">Transmembrane</keyword>
<reference evidence="2 3" key="1">
    <citation type="journal article" date="2024" name="BMC Genomics">
        <title>Genome assembly of redclaw crayfish (Cherax quadricarinatus) provides insights into its immune adaptation and hypoxia tolerance.</title>
        <authorList>
            <person name="Liu Z."/>
            <person name="Zheng J."/>
            <person name="Li H."/>
            <person name="Fang K."/>
            <person name="Wang S."/>
            <person name="He J."/>
            <person name="Zhou D."/>
            <person name="Weng S."/>
            <person name="Chi M."/>
            <person name="Gu Z."/>
            <person name="He J."/>
            <person name="Li F."/>
            <person name="Wang M."/>
        </authorList>
    </citation>
    <scope>NUCLEOTIDE SEQUENCE [LARGE SCALE GENOMIC DNA]</scope>
    <source>
        <strain evidence="2">ZL_2023a</strain>
    </source>
</reference>
<sequence length="177" mass="19331">FDLGSPYNPILPPTCSIQELLETEAVDNVFKNSSGSSNVFNIYPREISPSPSLPEATEVPECTPECIDATSNAPGFLDGEVIKPGAAYLATCTQTMRGPCRCPTQVALVALCVVFGLISLLLTICMCCRRTHQKLYPGSPEAEYSLDVVTVPLSEQENISFGRKGKKRQKRDFPQKE</sequence>
<keyword evidence="3" id="KW-1185">Reference proteome</keyword>
<organism evidence="2 3">
    <name type="scientific">Cherax quadricarinatus</name>
    <name type="common">Australian red claw crayfish</name>
    <dbReference type="NCBI Taxonomy" id="27406"/>
    <lineage>
        <taxon>Eukaryota</taxon>
        <taxon>Metazoa</taxon>
        <taxon>Ecdysozoa</taxon>
        <taxon>Arthropoda</taxon>
        <taxon>Crustacea</taxon>
        <taxon>Multicrustacea</taxon>
        <taxon>Malacostraca</taxon>
        <taxon>Eumalacostraca</taxon>
        <taxon>Eucarida</taxon>
        <taxon>Decapoda</taxon>
        <taxon>Pleocyemata</taxon>
        <taxon>Astacidea</taxon>
        <taxon>Parastacoidea</taxon>
        <taxon>Parastacidae</taxon>
        <taxon>Cherax</taxon>
    </lineage>
</organism>
<protein>
    <submittedName>
        <fullName evidence="2">Uncharacterized protein</fullName>
    </submittedName>
</protein>
<comment type="caution">
    <text evidence="2">The sequence shown here is derived from an EMBL/GenBank/DDBJ whole genome shotgun (WGS) entry which is preliminary data.</text>
</comment>
<evidence type="ECO:0000256" key="1">
    <source>
        <dbReference type="SAM" id="Phobius"/>
    </source>
</evidence>
<feature type="non-terminal residue" evidence="2">
    <location>
        <position position="1"/>
    </location>
</feature>
<evidence type="ECO:0000313" key="3">
    <source>
        <dbReference type="Proteomes" id="UP001445076"/>
    </source>
</evidence>
<gene>
    <name evidence="2" type="ORF">OTU49_001710</name>
</gene>
<keyword evidence="1" id="KW-1133">Transmembrane helix</keyword>
<dbReference type="Proteomes" id="UP001445076">
    <property type="component" value="Unassembled WGS sequence"/>
</dbReference>
<proteinExistence type="predicted"/>
<feature type="transmembrane region" description="Helical" evidence="1">
    <location>
        <begin position="106"/>
        <end position="128"/>
    </location>
</feature>
<name>A0AAW0XTC0_CHEQU</name>
<evidence type="ECO:0000313" key="2">
    <source>
        <dbReference type="EMBL" id="KAK8742885.1"/>
    </source>
</evidence>
<dbReference type="EMBL" id="JARKIK010000027">
    <property type="protein sequence ID" value="KAK8742885.1"/>
    <property type="molecule type" value="Genomic_DNA"/>
</dbReference>